<dbReference type="AlphaFoldDB" id="A0A0T6DUE6"/>
<protein>
    <recommendedName>
        <fullName evidence="4">Excisionase</fullName>
    </recommendedName>
</protein>
<evidence type="ECO:0000256" key="1">
    <source>
        <dbReference type="SAM" id="MobiDB-lite"/>
    </source>
</evidence>
<sequence length="113" mass="13263">MDVIEIIKSNVPLDWVTLPQFGKLIGLPHERLYMAKDKWPQGKVWKRVDNKIYFSLNGWNEWLDQQGIQKALEYETTASKLISQSKEKGAGTSSSRTRRRRKTLPKRENYELV</sequence>
<evidence type="ECO:0000313" key="3">
    <source>
        <dbReference type="Proteomes" id="UP000051202"/>
    </source>
</evidence>
<gene>
    <name evidence="2" type="ORF">AS194_03895</name>
</gene>
<organism evidence="2 3">
    <name type="scientific">Psychrobacter piscatorii</name>
    <dbReference type="NCBI Taxonomy" id="554343"/>
    <lineage>
        <taxon>Bacteria</taxon>
        <taxon>Pseudomonadati</taxon>
        <taxon>Pseudomonadota</taxon>
        <taxon>Gammaproteobacteria</taxon>
        <taxon>Moraxellales</taxon>
        <taxon>Moraxellaceae</taxon>
        <taxon>Psychrobacter</taxon>
    </lineage>
</organism>
<comment type="caution">
    <text evidence="2">The sequence shown here is derived from an EMBL/GenBank/DDBJ whole genome shotgun (WGS) entry which is preliminary data.</text>
</comment>
<dbReference type="Proteomes" id="UP000051202">
    <property type="component" value="Unassembled WGS sequence"/>
</dbReference>
<reference evidence="2 3" key="1">
    <citation type="submission" date="2015-11" db="EMBL/GenBank/DDBJ databases">
        <title>Permanent draft genome of Psychrobacter piscatorii LQ58.</title>
        <authorList>
            <person name="Zhou M."/>
            <person name="Dong B."/>
            <person name="Liu Q."/>
        </authorList>
    </citation>
    <scope>NUCLEOTIDE SEQUENCE [LARGE SCALE GENOMIC DNA]</scope>
    <source>
        <strain evidence="2 3">LQ58</strain>
    </source>
</reference>
<feature type="region of interest" description="Disordered" evidence="1">
    <location>
        <begin position="83"/>
        <end position="113"/>
    </location>
</feature>
<name>A0A0T6DUE6_9GAMM</name>
<proteinExistence type="predicted"/>
<accession>A0A0T6DUE6</accession>
<dbReference type="EMBL" id="LNDJ01000013">
    <property type="protein sequence ID" value="KRU23519.1"/>
    <property type="molecule type" value="Genomic_DNA"/>
</dbReference>
<keyword evidence="3" id="KW-1185">Reference proteome</keyword>
<evidence type="ECO:0000313" key="2">
    <source>
        <dbReference type="EMBL" id="KRU23519.1"/>
    </source>
</evidence>
<evidence type="ECO:0008006" key="4">
    <source>
        <dbReference type="Google" id="ProtNLM"/>
    </source>
</evidence>